<dbReference type="GO" id="GO:0030983">
    <property type="term" value="F:mismatched DNA binding"/>
    <property type="evidence" value="ECO:0007669"/>
    <property type="project" value="InterPro"/>
</dbReference>
<dbReference type="InterPro" id="IPR045076">
    <property type="entry name" value="MutS"/>
</dbReference>
<dbReference type="PANTHER" id="PTHR11361:SF99">
    <property type="entry name" value="DNA MISMATCH REPAIR PROTEIN"/>
    <property type="match status" value="1"/>
</dbReference>
<evidence type="ECO:0000313" key="6">
    <source>
        <dbReference type="EMBL" id="QHS87545.1"/>
    </source>
</evidence>
<keyword evidence="3" id="KW-0238">DNA-binding</keyword>
<proteinExistence type="predicted"/>
<dbReference type="SUPFAM" id="SSF52540">
    <property type="entry name" value="P-loop containing nucleoside triphosphate hydrolases"/>
    <property type="match status" value="1"/>
</dbReference>
<protein>
    <recommendedName>
        <fullName evidence="5">DNA mismatch repair proteins mutS family domain-containing protein</fullName>
    </recommendedName>
</protein>
<dbReference type="InterPro" id="IPR027417">
    <property type="entry name" value="P-loop_NTPase"/>
</dbReference>
<name>A0A6C0B5L8_9ZZZZ</name>
<dbReference type="Gene3D" id="3.40.50.300">
    <property type="entry name" value="P-loop containing nucleotide triphosphate hydrolases"/>
    <property type="match status" value="1"/>
</dbReference>
<dbReference type="Pfam" id="PF00488">
    <property type="entry name" value="MutS_V"/>
    <property type="match status" value="1"/>
</dbReference>
<dbReference type="SMART" id="SM00534">
    <property type="entry name" value="MUTSac"/>
    <property type="match status" value="1"/>
</dbReference>
<reference evidence="6" key="1">
    <citation type="journal article" date="2020" name="Nature">
        <title>Giant virus diversity and host interactions through global metagenomics.</title>
        <authorList>
            <person name="Schulz F."/>
            <person name="Roux S."/>
            <person name="Paez-Espino D."/>
            <person name="Jungbluth S."/>
            <person name="Walsh D.A."/>
            <person name="Denef V.J."/>
            <person name="McMahon K.D."/>
            <person name="Konstantinidis K.T."/>
            <person name="Eloe-Fadrosh E.A."/>
            <person name="Kyrpides N.C."/>
            <person name="Woyke T."/>
        </authorList>
    </citation>
    <scope>NUCLEOTIDE SEQUENCE</scope>
    <source>
        <strain evidence="6">GVMAG-M-3300010157-4</strain>
    </source>
</reference>
<organism evidence="6">
    <name type="scientific">viral metagenome</name>
    <dbReference type="NCBI Taxonomy" id="1070528"/>
    <lineage>
        <taxon>unclassified sequences</taxon>
        <taxon>metagenomes</taxon>
        <taxon>organismal metagenomes</taxon>
    </lineage>
</organism>
<keyword evidence="4" id="KW-0812">Transmembrane</keyword>
<sequence length="589" mass="66331">MPLLDILFKSEKKEALPNITVDSVFKLPIDYLEESVVHTLSPIVASDLELHSSTNGEKSVYEIALNPQHEYALAMISRVKSKYTSHVGFLENSQEVVATVCQDIRPRMSSPEKITDICKDLYEAEGFHDRYSFIDIEKFKYVNHNSGFMGFWTIINLMSPLLSLIMPLLFMVAPFVLLKIQGVPIGFSSYLEVLMKIAKTHFIGKILNSVGSADFSVSNLLYIVFTVALYGMQMYQNVRACQRFYKNIFVVNERLMNMKEFADYSIANYDAFLSKYQDSLEHYAQFCGDITVHRGYMVQLRDDLAAIKPFEFSIGKCFSVGHLLKCYYGLFDIEEHRRAIIYAIGFDSYLNLMSGLNSRLVAGHMNRGAFGHGKTRFVGQAYPSNVGSEGCVVNTMDLSANVIITGPNASGKTTQLKATAINIILTQQFGVGFYESCELTPYTHIHSYLNIPDTSGRDSLFQAEARRCKEILDVVQTADSDTTRHFCVFDELFSGTNAEEATTASFGFLKYLQGFANVDFILTTHFVKLCQKVEKEHALRIANYKMDAELCDKEIIFTYEMVGGISKIKAAKLILAQMGFPDEILQGMA</sequence>
<dbReference type="GO" id="GO:0005829">
    <property type="term" value="C:cytosol"/>
    <property type="evidence" value="ECO:0007669"/>
    <property type="project" value="TreeGrafter"/>
</dbReference>
<dbReference type="GO" id="GO:0140664">
    <property type="term" value="F:ATP-dependent DNA damage sensor activity"/>
    <property type="evidence" value="ECO:0007669"/>
    <property type="project" value="InterPro"/>
</dbReference>
<dbReference type="InterPro" id="IPR000432">
    <property type="entry name" value="DNA_mismatch_repair_MutS_C"/>
</dbReference>
<evidence type="ECO:0000256" key="4">
    <source>
        <dbReference type="SAM" id="Phobius"/>
    </source>
</evidence>
<dbReference type="AlphaFoldDB" id="A0A6C0B5L8"/>
<feature type="domain" description="DNA mismatch repair proteins mutS family" evidence="5">
    <location>
        <begin position="399"/>
        <end position="587"/>
    </location>
</feature>
<accession>A0A6C0B5L8</accession>
<evidence type="ECO:0000256" key="1">
    <source>
        <dbReference type="ARBA" id="ARBA00022741"/>
    </source>
</evidence>
<keyword evidence="4" id="KW-1133">Transmembrane helix</keyword>
<feature type="transmembrane region" description="Helical" evidence="4">
    <location>
        <begin position="148"/>
        <end position="170"/>
    </location>
</feature>
<dbReference type="GO" id="GO:0005524">
    <property type="term" value="F:ATP binding"/>
    <property type="evidence" value="ECO:0007669"/>
    <property type="project" value="UniProtKB-KW"/>
</dbReference>
<dbReference type="EMBL" id="MN739082">
    <property type="protein sequence ID" value="QHS87545.1"/>
    <property type="molecule type" value="Genomic_DNA"/>
</dbReference>
<evidence type="ECO:0000256" key="2">
    <source>
        <dbReference type="ARBA" id="ARBA00022840"/>
    </source>
</evidence>
<keyword evidence="2" id="KW-0067">ATP-binding</keyword>
<keyword evidence="4" id="KW-0472">Membrane</keyword>
<dbReference type="PANTHER" id="PTHR11361">
    <property type="entry name" value="DNA MISMATCH REPAIR PROTEIN MUTS FAMILY MEMBER"/>
    <property type="match status" value="1"/>
</dbReference>
<keyword evidence="1" id="KW-0547">Nucleotide-binding</keyword>
<evidence type="ECO:0000256" key="3">
    <source>
        <dbReference type="ARBA" id="ARBA00023125"/>
    </source>
</evidence>
<evidence type="ECO:0000259" key="5">
    <source>
        <dbReference type="SMART" id="SM00534"/>
    </source>
</evidence>
<dbReference type="GO" id="GO:0006298">
    <property type="term" value="P:mismatch repair"/>
    <property type="evidence" value="ECO:0007669"/>
    <property type="project" value="InterPro"/>
</dbReference>